<dbReference type="InterPro" id="IPR015422">
    <property type="entry name" value="PyrdxlP-dep_Trfase_small"/>
</dbReference>
<evidence type="ECO:0000313" key="4">
    <source>
        <dbReference type="EMBL" id="SEL92477.1"/>
    </source>
</evidence>
<dbReference type="InterPro" id="IPR004839">
    <property type="entry name" value="Aminotransferase_I/II_large"/>
</dbReference>
<evidence type="ECO:0000259" key="3">
    <source>
        <dbReference type="Pfam" id="PF00155"/>
    </source>
</evidence>
<dbReference type="AlphaFoldDB" id="A0A1H7U855"/>
<protein>
    <submittedName>
        <fullName evidence="4">2-amino-3-ketobutyrate coenzyme A ligase</fullName>
    </submittedName>
</protein>
<keyword evidence="5" id="KW-1185">Reference proteome</keyword>
<dbReference type="Pfam" id="PF00155">
    <property type="entry name" value="Aminotran_1_2"/>
    <property type="match status" value="1"/>
</dbReference>
<evidence type="ECO:0000256" key="2">
    <source>
        <dbReference type="ARBA" id="ARBA00022679"/>
    </source>
</evidence>
<comment type="cofactor">
    <cofactor evidence="1">
        <name>pyridoxal 5'-phosphate</name>
        <dbReference type="ChEBI" id="CHEBI:597326"/>
    </cofactor>
</comment>
<dbReference type="GO" id="GO:0030170">
    <property type="term" value="F:pyridoxal phosphate binding"/>
    <property type="evidence" value="ECO:0007669"/>
    <property type="project" value="InterPro"/>
</dbReference>
<sequence length="376" mass="39200">MNAHVTTRRVIERRSGGRILLDGVDTIMLGANDYLGLSTDERVLAATNEALRLYGSGTGIYPVFATTPLHEALAENLASYLGVEAVALFSSGGNANGGVLTTLVGAGDVIISDRLNHASIIDGCRLSRAEVETYENRSVAGLRRALEGTRRAKRRLIVTDGIFSMEGGAAPLPEIQALAREFDALLMIDEAHATGVVGPGGSGTAPLCGLANGAPDLLLTGSLSKALGGASGGFVAGPRALIDKLKAQSRSWIFTMGMTTANAATALTALKICRDDPGPRERLWRNVAHLREALRFYALACHDSASAITAVKVGGEERARAMTARLTRAGVFAPAVAFPIVAQGEARLRLQVSAAHETAELDEAAAALATAFAETA</sequence>
<dbReference type="EMBL" id="FOAN01000006">
    <property type="protein sequence ID" value="SEL92477.1"/>
    <property type="molecule type" value="Genomic_DNA"/>
</dbReference>
<dbReference type="GO" id="GO:0016874">
    <property type="term" value="F:ligase activity"/>
    <property type="evidence" value="ECO:0007669"/>
    <property type="project" value="UniProtKB-KW"/>
</dbReference>
<dbReference type="GO" id="GO:0016740">
    <property type="term" value="F:transferase activity"/>
    <property type="evidence" value="ECO:0007669"/>
    <property type="project" value="UniProtKB-KW"/>
</dbReference>
<evidence type="ECO:0000256" key="1">
    <source>
        <dbReference type="ARBA" id="ARBA00001933"/>
    </source>
</evidence>
<dbReference type="Gene3D" id="3.90.1150.10">
    <property type="entry name" value="Aspartate Aminotransferase, domain 1"/>
    <property type="match status" value="1"/>
</dbReference>
<name>A0A1H7U855_9HYPH</name>
<dbReference type="PANTHER" id="PTHR13693">
    <property type="entry name" value="CLASS II AMINOTRANSFERASE/8-AMINO-7-OXONONANOATE SYNTHASE"/>
    <property type="match status" value="1"/>
</dbReference>
<dbReference type="InterPro" id="IPR050087">
    <property type="entry name" value="AON_synthase_class-II"/>
</dbReference>
<evidence type="ECO:0000313" key="5">
    <source>
        <dbReference type="Proteomes" id="UP000199664"/>
    </source>
</evidence>
<dbReference type="RefSeq" id="WP_091837462.1">
    <property type="nucleotide sequence ID" value="NZ_FOAN01000006.1"/>
</dbReference>
<dbReference type="OrthoDB" id="9807157at2"/>
<proteinExistence type="predicted"/>
<feature type="domain" description="Aminotransferase class I/classII large" evidence="3">
    <location>
        <begin position="25"/>
        <end position="368"/>
    </location>
</feature>
<dbReference type="InterPro" id="IPR015424">
    <property type="entry name" value="PyrdxlP-dep_Trfase"/>
</dbReference>
<keyword evidence="4" id="KW-0436">Ligase</keyword>
<gene>
    <name evidence="4" type="ORF">SAMN04515666_106138</name>
</gene>
<dbReference type="Gene3D" id="3.40.640.10">
    <property type="entry name" value="Type I PLP-dependent aspartate aminotransferase-like (Major domain)"/>
    <property type="match status" value="1"/>
</dbReference>
<organism evidence="4 5">
    <name type="scientific">Bosea lupini</name>
    <dbReference type="NCBI Taxonomy" id="1036779"/>
    <lineage>
        <taxon>Bacteria</taxon>
        <taxon>Pseudomonadati</taxon>
        <taxon>Pseudomonadota</taxon>
        <taxon>Alphaproteobacteria</taxon>
        <taxon>Hyphomicrobiales</taxon>
        <taxon>Boseaceae</taxon>
        <taxon>Bosea</taxon>
    </lineage>
</organism>
<dbReference type="SUPFAM" id="SSF53383">
    <property type="entry name" value="PLP-dependent transferases"/>
    <property type="match status" value="1"/>
</dbReference>
<accession>A0A1H7U855</accession>
<dbReference type="STRING" id="1036779.SAMN04515666_106138"/>
<dbReference type="Proteomes" id="UP000199664">
    <property type="component" value="Unassembled WGS sequence"/>
</dbReference>
<reference evidence="5" key="1">
    <citation type="submission" date="2016-10" db="EMBL/GenBank/DDBJ databases">
        <authorList>
            <person name="Varghese N."/>
            <person name="Submissions S."/>
        </authorList>
    </citation>
    <scope>NUCLEOTIDE SEQUENCE [LARGE SCALE GENOMIC DNA]</scope>
    <source>
        <strain evidence="5">LMG 26383,CCUG 61248,R- 45681</strain>
    </source>
</reference>
<dbReference type="InterPro" id="IPR015421">
    <property type="entry name" value="PyrdxlP-dep_Trfase_major"/>
</dbReference>
<keyword evidence="2" id="KW-0808">Transferase</keyword>